<evidence type="ECO:0000313" key="2">
    <source>
        <dbReference type="EMBL" id="DAF50266.1"/>
    </source>
</evidence>
<dbReference type="InterPro" id="IPR010902">
    <property type="entry name" value="NUMOD4"/>
</dbReference>
<sequence>MNEEIWKDIEGYEGLYQVSNWGRVRNAKTLDIKKEHIEKSTGYARMCVYKPGDKSLKKIYVHRMVAKAFIKNPDNYTQVGHKDETKTNNHADNLYWTTNLENNNTEKHCQRISRGRTGIRYKAKNGGKKVFCENIVFDNLKTMCATYNKNMPTVWRWLNNVTAMPQEWIDKGLRYLD</sequence>
<accession>A0A8S5SI32</accession>
<dbReference type="GO" id="GO:0016788">
    <property type="term" value="F:hydrolase activity, acting on ester bonds"/>
    <property type="evidence" value="ECO:0007669"/>
    <property type="project" value="InterPro"/>
</dbReference>
<dbReference type="EMBL" id="BK032595">
    <property type="protein sequence ID" value="DAF50266.1"/>
    <property type="molecule type" value="Genomic_DNA"/>
</dbReference>
<dbReference type="SUPFAM" id="SSF54060">
    <property type="entry name" value="His-Me finger endonucleases"/>
    <property type="match status" value="1"/>
</dbReference>
<name>A0A8S5SI32_9CAUD</name>
<dbReference type="Pfam" id="PF07463">
    <property type="entry name" value="NUMOD4"/>
    <property type="match status" value="1"/>
</dbReference>
<organism evidence="2">
    <name type="scientific">Siphoviridae sp. ctBCr48</name>
    <dbReference type="NCBI Taxonomy" id="2827802"/>
    <lineage>
        <taxon>Viruses</taxon>
        <taxon>Duplodnaviria</taxon>
        <taxon>Heunggongvirae</taxon>
        <taxon>Uroviricota</taxon>
        <taxon>Caudoviricetes</taxon>
    </lineage>
</organism>
<dbReference type="Gene3D" id="3.90.75.20">
    <property type="match status" value="1"/>
</dbReference>
<dbReference type="InterPro" id="IPR044925">
    <property type="entry name" value="His-Me_finger_sf"/>
</dbReference>
<dbReference type="GO" id="GO:0004519">
    <property type="term" value="F:endonuclease activity"/>
    <property type="evidence" value="ECO:0007669"/>
    <property type="project" value="UniProtKB-KW"/>
</dbReference>
<reference evidence="2" key="1">
    <citation type="journal article" date="2021" name="Proc. Natl. Acad. Sci. U.S.A.">
        <title>A Catalog of Tens of Thousands of Viruses from Human Metagenomes Reveals Hidden Associations with Chronic Diseases.</title>
        <authorList>
            <person name="Tisza M.J."/>
            <person name="Buck C.B."/>
        </authorList>
    </citation>
    <scope>NUCLEOTIDE SEQUENCE</scope>
    <source>
        <strain evidence="2">CtBCr48</strain>
    </source>
</reference>
<keyword evidence="2" id="KW-0540">Nuclease</keyword>
<proteinExistence type="predicted"/>
<protein>
    <submittedName>
        <fullName evidence="2">Homing endonuclease</fullName>
    </submittedName>
</protein>
<feature type="domain" description="NUMOD4" evidence="1">
    <location>
        <begin position="4"/>
        <end position="48"/>
    </location>
</feature>
<keyword evidence="2" id="KW-0378">Hydrolase</keyword>
<keyword evidence="2" id="KW-0255">Endonuclease</keyword>
<evidence type="ECO:0000259" key="1">
    <source>
        <dbReference type="Pfam" id="PF07463"/>
    </source>
</evidence>